<protein>
    <submittedName>
        <fullName evidence="2">Uncharacterized protein</fullName>
    </submittedName>
</protein>
<evidence type="ECO:0000256" key="1">
    <source>
        <dbReference type="SAM" id="Phobius"/>
    </source>
</evidence>
<name>A0A975MRM2_9GAMM</name>
<evidence type="ECO:0000313" key="2">
    <source>
        <dbReference type="EMBL" id="QWF72625.1"/>
    </source>
</evidence>
<accession>A0A975MRM2</accession>
<evidence type="ECO:0000313" key="3">
    <source>
        <dbReference type="Proteomes" id="UP000676649"/>
    </source>
</evidence>
<dbReference type="EMBL" id="CP073754">
    <property type="protein sequence ID" value="QWF72625.1"/>
    <property type="molecule type" value="Genomic_DNA"/>
</dbReference>
<gene>
    <name evidence="2" type="ORF">KEF85_13545</name>
</gene>
<keyword evidence="1" id="KW-0812">Transmembrane</keyword>
<proteinExistence type="predicted"/>
<organism evidence="2 3">
    <name type="scientific">Methylomonas paludis</name>
    <dbReference type="NCBI Taxonomy" id="1173101"/>
    <lineage>
        <taxon>Bacteria</taxon>
        <taxon>Pseudomonadati</taxon>
        <taxon>Pseudomonadota</taxon>
        <taxon>Gammaproteobacteria</taxon>
        <taxon>Methylococcales</taxon>
        <taxon>Methylococcaceae</taxon>
        <taxon>Methylomonas</taxon>
    </lineage>
</organism>
<dbReference type="RefSeq" id="WP_215585236.1">
    <property type="nucleotide sequence ID" value="NZ_CP073754.1"/>
</dbReference>
<keyword evidence="1" id="KW-1133">Transmembrane helix</keyword>
<feature type="transmembrane region" description="Helical" evidence="1">
    <location>
        <begin position="26"/>
        <end position="49"/>
    </location>
</feature>
<sequence>MIYNTVHMRDQKANQLARISRTNKQAMLNLVEEIILVVVLWGMFFLTILS</sequence>
<dbReference type="AlphaFoldDB" id="A0A975MRM2"/>
<dbReference type="KEGG" id="mpad:KEF85_13545"/>
<keyword evidence="1" id="KW-0472">Membrane</keyword>
<keyword evidence="3" id="KW-1185">Reference proteome</keyword>
<reference evidence="2" key="1">
    <citation type="submission" date="2021-04" db="EMBL/GenBank/DDBJ databases">
        <title>Draft genome sequence data of methanotrophic Methylovulum sp. strain S1L and Methylomonas sp. strain S2AM isolated from boreal lake water columns.</title>
        <authorList>
            <person name="Rissanen A.J."/>
            <person name="Mangayil R."/>
            <person name="Svenning M.M."/>
            <person name="Khanongnuch R."/>
        </authorList>
    </citation>
    <scope>NUCLEOTIDE SEQUENCE</scope>
    <source>
        <strain evidence="2">S2AM</strain>
    </source>
</reference>
<dbReference type="Proteomes" id="UP000676649">
    <property type="component" value="Chromosome"/>
</dbReference>